<name>A0ABW0I4Q0_9BACT</name>
<evidence type="ECO:0000313" key="2">
    <source>
        <dbReference type="Proteomes" id="UP001596106"/>
    </source>
</evidence>
<comment type="caution">
    <text evidence="1">The sequence shown here is derived from an EMBL/GenBank/DDBJ whole genome shotgun (WGS) entry which is preliminary data.</text>
</comment>
<protein>
    <recommendedName>
        <fullName evidence="3">Anti-sigma factor</fullName>
    </recommendedName>
</protein>
<keyword evidence="2" id="KW-1185">Reference proteome</keyword>
<reference evidence="2" key="1">
    <citation type="journal article" date="2019" name="Int. J. Syst. Evol. Microbiol.">
        <title>The Global Catalogue of Microorganisms (GCM) 10K type strain sequencing project: providing services to taxonomists for standard genome sequencing and annotation.</title>
        <authorList>
            <consortium name="The Broad Institute Genomics Platform"/>
            <consortium name="The Broad Institute Genome Sequencing Center for Infectious Disease"/>
            <person name="Wu L."/>
            <person name="Ma J."/>
        </authorList>
    </citation>
    <scope>NUCLEOTIDE SEQUENCE [LARGE SCALE GENOMIC DNA]</scope>
    <source>
        <strain evidence="2">CCUG 55250</strain>
    </source>
</reference>
<accession>A0ABW0I4Q0</accession>
<organism evidence="1 2">
    <name type="scientific">Larkinella bovis</name>
    <dbReference type="NCBI Taxonomy" id="683041"/>
    <lineage>
        <taxon>Bacteria</taxon>
        <taxon>Pseudomonadati</taxon>
        <taxon>Bacteroidota</taxon>
        <taxon>Cytophagia</taxon>
        <taxon>Cytophagales</taxon>
        <taxon>Spirosomataceae</taxon>
        <taxon>Larkinella</taxon>
    </lineage>
</organism>
<dbReference type="RefSeq" id="WP_379840448.1">
    <property type="nucleotide sequence ID" value="NZ_JBHSMA010000001.1"/>
</dbReference>
<dbReference type="Proteomes" id="UP001596106">
    <property type="component" value="Unassembled WGS sequence"/>
</dbReference>
<proteinExistence type="predicted"/>
<dbReference type="EMBL" id="JBHSMA010000001">
    <property type="protein sequence ID" value="MFC5407764.1"/>
    <property type="molecule type" value="Genomic_DNA"/>
</dbReference>
<gene>
    <name evidence="1" type="ORF">ACFPMF_00480</name>
</gene>
<sequence>MRPELEEIQLLEAYLQGTLPEEQRTDVAVRLLWNQDWQQKVAAQQLAYQAVRLAGRQQLRQELESIYRRLFG</sequence>
<evidence type="ECO:0000313" key="1">
    <source>
        <dbReference type="EMBL" id="MFC5407764.1"/>
    </source>
</evidence>
<evidence type="ECO:0008006" key="3">
    <source>
        <dbReference type="Google" id="ProtNLM"/>
    </source>
</evidence>